<dbReference type="SMART" id="SM00248">
    <property type="entry name" value="ANK"/>
    <property type="match status" value="6"/>
</dbReference>
<evidence type="ECO:0000256" key="1">
    <source>
        <dbReference type="ARBA" id="ARBA00022737"/>
    </source>
</evidence>
<dbReference type="PANTHER" id="PTHR24198:SF165">
    <property type="entry name" value="ANKYRIN REPEAT-CONTAINING PROTEIN-RELATED"/>
    <property type="match status" value="1"/>
</dbReference>
<feature type="region of interest" description="Disordered" evidence="4">
    <location>
        <begin position="1"/>
        <end position="29"/>
    </location>
</feature>
<dbReference type="InterPro" id="IPR002110">
    <property type="entry name" value="Ankyrin_rpt"/>
</dbReference>
<dbReference type="SUPFAM" id="SSF48403">
    <property type="entry name" value="Ankyrin repeat"/>
    <property type="match status" value="1"/>
</dbReference>
<evidence type="ECO:0000256" key="2">
    <source>
        <dbReference type="ARBA" id="ARBA00023043"/>
    </source>
</evidence>
<keyword evidence="1" id="KW-0677">Repeat</keyword>
<dbReference type="Pfam" id="PF12796">
    <property type="entry name" value="Ank_2"/>
    <property type="match status" value="2"/>
</dbReference>
<feature type="compositionally biased region" description="Basic and acidic residues" evidence="4">
    <location>
        <begin position="1"/>
        <end position="12"/>
    </location>
</feature>
<dbReference type="Gene3D" id="1.25.40.20">
    <property type="entry name" value="Ankyrin repeat-containing domain"/>
    <property type="match status" value="1"/>
</dbReference>
<comment type="caution">
    <text evidence="5">The sequence shown here is derived from an EMBL/GenBank/DDBJ whole genome shotgun (WGS) entry which is preliminary data.</text>
</comment>
<dbReference type="Proteomes" id="UP000652219">
    <property type="component" value="Unassembled WGS sequence"/>
</dbReference>
<accession>A0A8H6IUJ5</accession>
<feature type="repeat" description="ANK" evidence="3">
    <location>
        <begin position="259"/>
        <end position="291"/>
    </location>
</feature>
<evidence type="ECO:0000256" key="3">
    <source>
        <dbReference type="PROSITE-ProRule" id="PRU00023"/>
    </source>
</evidence>
<dbReference type="PROSITE" id="PS50297">
    <property type="entry name" value="ANK_REP_REGION"/>
    <property type="match status" value="2"/>
</dbReference>
<feature type="repeat" description="ANK" evidence="3">
    <location>
        <begin position="292"/>
        <end position="324"/>
    </location>
</feature>
<proteinExistence type="predicted"/>
<dbReference type="PANTHER" id="PTHR24198">
    <property type="entry name" value="ANKYRIN REPEAT AND PROTEIN KINASE DOMAIN-CONTAINING PROTEIN"/>
    <property type="match status" value="1"/>
</dbReference>
<dbReference type="GO" id="GO:0003824">
    <property type="term" value="F:catalytic activity"/>
    <property type="evidence" value="ECO:0007669"/>
    <property type="project" value="InterPro"/>
</dbReference>
<evidence type="ECO:0000313" key="6">
    <source>
        <dbReference type="Proteomes" id="UP000652219"/>
    </source>
</evidence>
<sequence>MHDEVRGKKRSVDDDDDDDDRGNGRCKARRTSQYSHSQYTVGWVCALPKEQTAVIAMLDEQHDSLLNPHGDPNAYTLGSIGDHNIVIACLPKGQISRHQRKISVYIWFLLARLYLESLMQTTSVREILSALEKFKQRHADMSGSQHESDEVYDFDRDNVRDVEILASVCAGLVNIDDASQTIRLVHYTTQDYFLRREDRLFPRAHDRMASVYIKYLRFACDELSSVGPDAIMMLPSYYATWAQPLLLEKGASVDAKNNSGQASLVVACKEGNTALLDLLLDKGASVDAEDYYGSTPLLVAVVNGHSSCAYKLLHRGARCRTAEQGHKALTLATRLGDALLVKALLDVGAPVALDASRGRNLLIIAAERDDAEMGHFETASAMIEGGADVQTTDCNGQAPLSLACAFSGGGPGKHLTTVWMLVETGARVNARCHAGCTALFWATRNGGLLRAGEPDDVVRFLISAGADIEFLRRRAQEVGRTTFLRA</sequence>
<dbReference type="PROSITE" id="PS50088">
    <property type="entry name" value="ANK_REPEAT"/>
    <property type="match status" value="2"/>
</dbReference>
<name>A0A8H6IUJ5_9PEZI</name>
<keyword evidence="2 3" id="KW-0040">ANK repeat</keyword>
<dbReference type="SUPFAM" id="SSF53167">
    <property type="entry name" value="Purine and uridine phosphorylases"/>
    <property type="match status" value="1"/>
</dbReference>
<evidence type="ECO:0000256" key="4">
    <source>
        <dbReference type="SAM" id="MobiDB-lite"/>
    </source>
</evidence>
<keyword evidence="6" id="KW-1185">Reference proteome</keyword>
<dbReference type="InterPro" id="IPR035994">
    <property type="entry name" value="Nucleoside_phosphorylase_sf"/>
</dbReference>
<dbReference type="Gene3D" id="3.40.50.1580">
    <property type="entry name" value="Nucleoside phosphorylase domain"/>
    <property type="match status" value="1"/>
</dbReference>
<gene>
    <name evidence="5" type="ORF">CSOJ01_12725</name>
</gene>
<protein>
    <submittedName>
        <fullName evidence="5">Ankyrin repeat protein</fullName>
    </submittedName>
</protein>
<dbReference type="GO" id="GO:0009116">
    <property type="term" value="P:nucleoside metabolic process"/>
    <property type="evidence" value="ECO:0007669"/>
    <property type="project" value="InterPro"/>
</dbReference>
<dbReference type="EMBL" id="WIGN01000337">
    <property type="protein sequence ID" value="KAF6798255.1"/>
    <property type="molecule type" value="Genomic_DNA"/>
</dbReference>
<evidence type="ECO:0000313" key="5">
    <source>
        <dbReference type="EMBL" id="KAF6798255.1"/>
    </source>
</evidence>
<reference evidence="5 6" key="1">
    <citation type="journal article" date="2020" name="Phytopathology">
        <title>Genome Sequence Resources of Colletotrichum truncatum, C. plurivorum, C. musicola, and C. sojae: Four Species Pathogenic to Soybean (Glycine max).</title>
        <authorList>
            <person name="Rogerio F."/>
            <person name="Boufleur T.R."/>
            <person name="Ciampi-Guillardi M."/>
            <person name="Sukno S.A."/>
            <person name="Thon M.R."/>
            <person name="Massola Junior N.S."/>
            <person name="Baroncelli R."/>
        </authorList>
    </citation>
    <scope>NUCLEOTIDE SEQUENCE [LARGE SCALE GENOMIC DNA]</scope>
    <source>
        <strain evidence="5 6">LFN0009</strain>
    </source>
</reference>
<dbReference type="InterPro" id="IPR036770">
    <property type="entry name" value="Ankyrin_rpt-contain_sf"/>
</dbReference>
<organism evidence="5 6">
    <name type="scientific">Colletotrichum sojae</name>
    <dbReference type="NCBI Taxonomy" id="2175907"/>
    <lineage>
        <taxon>Eukaryota</taxon>
        <taxon>Fungi</taxon>
        <taxon>Dikarya</taxon>
        <taxon>Ascomycota</taxon>
        <taxon>Pezizomycotina</taxon>
        <taxon>Sordariomycetes</taxon>
        <taxon>Hypocreomycetidae</taxon>
        <taxon>Glomerellales</taxon>
        <taxon>Glomerellaceae</taxon>
        <taxon>Colletotrichum</taxon>
        <taxon>Colletotrichum orchidearum species complex</taxon>
    </lineage>
</organism>
<dbReference type="AlphaFoldDB" id="A0A8H6IUJ5"/>